<reference evidence="3" key="1">
    <citation type="journal article" date="2014" name="Front. Microbiol.">
        <title>High frequency of phylogenetically diverse reductive dehalogenase-homologous genes in deep subseafloor sedimentary metagenomes.</title>
        <authorList>
            <person name="Kawai M."/>
            <person name="Futagami T."/>
            <person name="Toyoda A."/>
            <person name="Takaki Y."/>
            <person name="Nishi S."/>
            <person name="Hori S."/>
            <person name="Arai W."/>
            <person name="Tsubouchi T."/>
            <person name="Morono Y."/>
            <person name="Uchiyama I."/>
            <person name="Ito T."/>
            <person name="Fujiyama A."/>
            <person name="Inagaki F."/>
            <person name="Takami H."/>
        </authorList>
    </citation>
    <scope>NUCLEOTIDE SEQUENCE</scope>
    <source>
        <strain evidence="3">Expedition CK06-06</strain>
    </source>
</reference>
<dbReference type="Gene3D" id="1.25.40.10">
    <property type="entry name" value="Tetratricopeptide repeat domain"/>
    <property type="match status" value="1"/>
</dbReference>
<protein>
    <submittedName>
        <fullName evidence="3">Uncharacterized protein</fullName>
    </submittedName>
</protein>
<dbReference type="AlphaFoldDB" id="X1MTI5"/>
<dbReference type="PROSITE" id="PS50005">
    <property type="entry name" value="TPR"/>
    <property type="match status" value="2"/>
</dbReference>
<dbReference type="InterPro" id="IPR011990">
    <property type="entry name" value="TPR-like_helical_dom_sf"/>
</dbReference>
<name>X1MTI5_9ZZZZ</name>
<accession>X1MTI5</accession>
<dbReference type="SMART" id="SM00028">
    <property type="entry name" value="TPR"/>
    <property type="match status" value="3"/>
</dbReference>
<gene>
    <name evidence="3" type="ORF">S06H3_49408</name>
</gene>
<keyword evidence="2" id="KW-0802">TPR repeat</keyword>
<proteinExistence type="predicted"/>
<feature type="non-terminal residue" evidence="3">
    <location>
        <position position="1"/>
    </location>
</feature>
<keyword evidence="1" id="KW-0677">Repeat</keyword>
<sequence length="192" mass="21831">KIMYAQFLSTRQPDKALEILQNMWTSDKSKSLVALFMFNVLFERGEFQRCSTFLNEALKVNPNNAYLWLNLGACYLHLGKPDDAVDPMSKAVKLLPERGPFRGQLARTLEKIGKLDEAEKHFRELLKIEPDNPVVHMWLAGFLAKHRPSAKEEALKEAQVALDLPARGGLTKQTIEQFIHDLQSKSDAKPTK</sequence>
<dbReference type="SUPFAM" id="SSF48452">
    <property type="entry name" value="TPR-like"/>
    <property type="match status" value="1"/>
</dbReference>
<dbReference type="PANTHER" id="PTHR45586:SF1">
    <property type="entry name" value="LIPOPOLYSACCHARIDE ASSEMBLY PROTEIN B"/>
    <property type="match status" value="1"/>
</dbReference>
<evidence type="ECO:0000313" key="3">
    <source>
        <dbReference type="EMBL" id="GAI34962.1"/>
    </source>
</evidence>
<organism evidence="3">
    <name type="scientific">marine sediment metagenome</name>
    <dbReference type="NCBI Taxonomy" id="412755"/>
    <lineage>
        <taxon>unclassified sequences</taxon>
        <taxon>metagenomes</taxon>
        <taxon>ecological metagenomes</taxon>
    </lineage>
</organism>
<dbReference type="PANTHER" id="PTHR45586">
    <property type="entry name" value="TPR REPEAT-CONTAINING PROTEIN PA4667"/>
    <property type="match status" value="1"/>
</dbReference>
<dbReference type="InterPro" id="IPR051012">
    <property type="entry name" value="CellSynth/LPSAsmb/PSIAsmb"/>
</dbReference>
<dbReference type="Pfam" id="PF13431">
    <property type="entry name" value="TPR_17"/>
    <property type="match status" value="1"/>
</dbReference>
<dbReference type="EMBL" id="BARV01031196">
    <property type="protein sequence ID" value="GAI34962.1"/>
    <property type="molecule type" value="Genomic_DNA"/>
</dbReference>
<dbReference type="Pfam" id="PF13428">
    <property type="entry name" value="TPR_14"/>
    <property type="match status" value="1"/>
</dbReference>
<evidence type="ECO:0000256" key="1">
    <source>
        <dbReference type="ARBA" id="ARBA00022737"/>
    </source>
</evidence>
<dbReference type="InterPro" id="IPR019734">
    <property type="entry name" value="TPR_rpt"/>
</dbReference>
<comment type="caution">
    <text evidence="3">The sequence shown here is derived from an EMBL/GenBank/DDBJ whole genome shotgun (WGS) entry which is preliminary data.</text>
</comment>
<evidence type="ECO:0000256" key="2">
    <source>
        <dbReference type="ARBA" id="ARBA00022803"/>
    </source>
</evidence>